<evidence type="ECO:0000313" key="13">
    <source>
        <dbReference type="Proteomes" id="UP000272474"/>
    </source>
</evidence>
<feature type="transmembrane region" description="Helical" evidence="9">
    <location>
        <begin position="162"/>
        <end position="182"/>
    </location>
</feature>
<dbReference type="RefSeq" id="WP_120678737.1">
    <property type="nucleotide sequence ID" value="NZ_RBAL01000006.1"/>
</dbReference>
<dbReference type="GO" id="GO:0015423">
    <property type="term" value="F:ABC-type maltose transporter activity"/>
    <property type="evidence" value="ECO:0007669"/>
    <property type="project" value="TreeGrafter"/>
</dbReference>
<dbReference type="InterPro" id="IPR035906">
    <property type="entry name" value="MetI-like_sf"/>
</dbReference>
<dbReference type="PROSITE" id="PS50928">
    <property type="entry name" value="ABC_TM1"/>
    <property type="match status" value="1"/>
</dbReference>
<keyword evidence="8 9" id="KW-0472">Membrane</keyword>
<dbReference type="GO" id="GO:0042956">
    <property type="term" value="P:maltodextrin transmembrane transport"/>
    <property type="evidence" value="ECO:0007669"/>
    <property type="project" value="TreeGrafter"/>
</dbReference>
<dbReference type="PANTHER" id="PTHR32243">
    <property type="entry name" value="MALTOSE TRANSPORT SYSTEM PERMEASE-RELATED"/>
    <property type="match status" value="1"/>
</dbReference>
<comment type="similarity">
    <text evidence="2">Belongs to the binding-protein-dependent transport system permease family. MalFG subfamily.</text>
</comment>
<reference evidence="12 13" key="1">
    <citation type="journal article" date="2014" name="Int. J. Syst. Evol. Microbiol.">
        <title>Streptomyces hoynatensis sp. nov., isolated from deep marine sediment.</title>
        <authorList>
            <person name="Veyisoglu A."/>
            <person name="Sahin N."/>
        </authorList>
    </citation>
    <scope>NUCLEOTIDE SEQUENCE [LARGE SCALE GENOMIC DNA]</scope>
    <source>
        <strain evidence="12 13">KCTC 29097</strain>
    </source>
</reference>
<keyword evidence="3 9" id="KW-0813">Transport</keyword>
<dbReference type="InterPro" id="IPR050901">
    <property type="entry name" value="BP-dep_ABC_trans_perm"/>
</dbReference>
<feature type="transmembrane region" description="Helical" evidence="9">
    <location>
        <begin position="194"/>
        <end position="213"/>
    </location>
</feature>
<feature type="domain" description="ABC transmembrane type-1" evidence="11">
    <location>
        <begin position="126"/>
        <end position="317"/>
    </location>
</feature>
<dbReference type="EMBL" id="RBAL01000006">
    <property type="protein sequence ID" value="RKN42209.1"/>
    <property type="molecule type" value="Genomic_DNA"/>
</dbReference>
<comment type="subcellular location">
    <subcellularLocation>
        <location evidence="1 9">Cell membrane</location>
        <topology evidence="1 9">Multi-pass membrane protein</topology>
    </subcellularLocation>
</comment>
<evidence type="ECO:0000256" key="7">
    <source>
        <dbReference type="ARBA" id="ARBA00022989"/>
    </source>
</evidence>
<evidence type="ECO:0000256" key="8">
    <source>
        <dbReference type="ARBA" id="ARBA00023136"/>
    </source>
</evidence>
<dbReference type="AlphaFoldDB" id="A0A3A9Z2E7"/>
<accession>A0A3A9Z2E7</accession>
<dbReference type="GO" id="GO:0005886">
    <property type="term" value="C:plasma membrane"/>
    <property type="evidence" value="ECO:0007669"/>
    <property type="project" value="UniProtKB-SubCell"/>
</dbReference>
<dbReference type="OrthoDB" id="9794684at2"/>
<evidence type="ECO:0000256" key="9">
    <source>
        <dbReference type="RuleBase" id="RU363032"/>
    </source>
</evidence>
<proteinExistence type="inferred from homology"/>
<organism evidence="12 13">
    <name type="scientific">Streptomyces hoynatensis</name>
    <dbReference type="NCBI Taxonomy" id="1141874"/>
    <lineage>
        <taxon>Bacteria</taxon>
        <taxon>Bacillati</taxon>
        <taxon>Actinomycetota</taxon>
        <taxon>Actinomycetes</taxon>
        <taxon>Kitasatosporales</taxon>
        <taxon>Streptomycetaceae</taxon>
        <taxon>Streptomyces</taxon>
    </lineage>
</organism>
<dbReference type="Pfam" id="PF00528">
    <property type="entry name" value="BPD_transp_1"/>
    <property type="match status" value="1"/>
</dbReference>
<feature type="compositionally biased region" description="Basic and acidic residues" evidence="10">
    <location>
        <begin position="33"/>
        <end position="45"/>
    </location>
</feature>
<evidence type="ECO:0000256" key="4">
    <source>
        <dbReference type="ARBA" id="ARBA00022475"/>
    </source>
</evidence>
<keyword evidence="4" id="KW-1003">Cell membrane</keyword>
<dbReference type="CDD" id="cd06261">
    <property type="entry name" value="TM_PBP2"/>
    <property type="match status" value="1"/>
</dbReference>
<evidence type="ECO:0000256" key="6">
    <source>
        <dbReference type="ARBA" id="ARBA00022692"/>
    </source>
</evidence>
<dbReference type="PANTHER" id="PTHR32243:SF50">
    <property type="entry name" value="MALTOSE_MALTODEXTRIN TRANSPORT SYSTEM PERMEASE PROTEIN MALG"/>
    <property type="match status" value="1"/>
</dbReference>
<gene>
    <name evidence="12" type="ORF">D7294_12200</name>
</gene>
<evidence type="ECO:0000256" key="10">
    <source>
        <dbReference type="SAM" id="MobiDB-lite"/>
    </source>
</evidence>
<evidence type="ECO:0000256" key="1">
    <source>
        <dbReference type="ARBA" id="ARBA00004651"/>
    </source>
</evidence>
<name>A0A3A9Z2E7_9ACTN</name>
<evidence type="ECO:0000256" key="3">
    <source>
        <dbReference type="ARBA" id="ARBA00022448"/>
    </source>
</evidence>
<keyword evidence="5" id="KW-0762">Sugar transport</keyword>
<feature type="compositionally biased region" description="Low complexity" evidence="10">
    <location>
        <begin position="1"/>
        <end position="32"/>
    </location>
</feature>
<dbReference type="SUPFAM" id="SSF161098">
    <property type="entry name" value="MetI-like"/>
    <property type="match status" value="1"/>
</dbReference>
<feature type="transmembrane region" description="Helical" evidence="9">
    <location>
        <begin position="125"/>
        <end position="150"/>
    </location>
</feature>
<feature type="region of interest" description="Disordered" evidence="10">
    <location>
        <begin position="1"/>
        <end position="63"/>
    </location>
</feature>
<dbReference type="InterPro" id="IPR000515">
    <property type="entry name" value="MetI-like"/>
</dbReference>
<dbReference type="Gene3D" id="1.10.3720.10">
    <property type="entry name" value="MetI-like"/>
    <property type="match status" value="1"/>
</dbReference>
<keyword evidence="6 9" id="KW-0812">Transmembrane</keyword>
<evidence type="ECO:0000256" key="2">
    <source>
        <dbReference type="ARBA" id="ARBA00009047"/>
    </source>
</evidence>
<dbReference type="Proteomes" id="UP000272474">
    <property type="component" value="Unassembled WGS sequence"/>
</dbReference>
<feature type="transmembrane region" description="Helical" evidence="9">
    <location>
        <begin position="296"/>
        <end position="317"/>
    </location>
</feature>
<comment type="caution">
    <text evidence="12">The sequence shown here is derived from an EMBL/GenBank/DDBJ whole genome shotgun (WGS) entry which is preliminary data.</text>
</comment>
<feature type="transmembrane region" description="Helical" evidence="9">
    <location>
        <begin position="65"/>
        <end position="90"/>
    </location>
</feature>
<feature type="transmembrane region" description="Helical" evidence="9">
    <location>
        <begin position="251"/>
        <end position="271"/>
    </location>
</feature>
<keyword evidence="7 9" id="KW-1133">Transmembrane helix</keyword>
<evidence type="ECO:0000256" key="5">
    <source>
        <dbReference type="ARBA" id="ARBA00022597"/>
    </source>
</evidence>
<evidence type="ECO:0000313" key="12">
    <source>
        <dbReference type="EMBL" id="RKN42209.1"/>
    </source>
</evidence>
<evidence type="ECO:0000259" key="11">
    <source>
        <dbReference type="PROSITE" id="PS50928"/>
    </source>
</evidence>
<protein>
    <submittedName>
        <fullName evidence="12">Carbohydrate ABC transporter permease</fullName>
    </submittedName>
</protein>
<sequence length="332" mass="35877">MDRNTQAKPAAPPAGSAAAPAAAAARPQAGPRAGEEAAAPRREGRAAGQAGRARRPRRRGERGPAASIGLHLTLLVAAFIAVFPPLWLLVTSFKPKSDTFTLSLVSHFTLGNYDHVLNDTEFLTWFGNSVLVVLLTTVIGVLISATTGYALSRFRFPGMRPLMWTLLITQMFPMAVLIVPLYNLMSRYDMLNRPSALVVTYLTIAVPFCAWMMKGFFDTIPVSIDESGRVDGLSPFGTFWRLVLPLARPGLAVTGFYTFVTAWAEVAYASAFMTGEKHLTLAGGLQTFVNQHTQDWHLMTAAAVLIAIPATLVFGYAQRHLQAGLTAGAVKT</sequence>
<keyword evidence="13" id="KW-1185">Reference proteome</keyword>